<sequence length="109" mass="11624">MTGVIEVEVTCPDEDSARAIAHAALQARLVACANILPGLESLFHWQGQIDSESEVLLRMKAPATRFDALCTVISAKHPYELPAITALPLSAIGPGVADWIAEECQVAKT</sequence>
<dbReference type="PANTHER" id="PTHR23419:SF8">
    <property type="entry name" value="FI09726P"/>
    <property type="match status" value="1"/>
</dbReference>
<dbReference type="SUPFAM" id="SSF54913">
    <property type="entry name" value="GlnB-like"/>
    <property type="match status" value="1"/>
</dbReference>
<dbReference type="InterPro" id="IPR015867">
    <property type="entry name" value="N-reg_PII/ATP_PRibTrfase_C"/>
</dbReference>
<dbReference type="InterPro" id="IPR011322">
    <property type="entry name" value="N-reg_PII-like_a/b"/>
</dbReference>
<dbReference type="GO" id="GO:0005507">
    <property type="term" value="F:copper ion binding"/>
    <property type="evidence" value="ECO:0007669"/>
    <property type="project" value="TreeGrafter"/>
</dbReference>
<name>A0A3B0M841_9RHOB</name>
<gene>
    <name evidence="2" type="primary">cutA</name>
    <name evidence="2" type="ORF">ROE7235_01895</name>
</gene>
<keyword evidence="3" id="KW-1185">Reference proteome</keyword>
<evidence type="ECO:0000313" key="3">
    <source>
        <dbReference type="Proteomes" id="UP000272908"/>
    </source>
</evidence>
<organism evidence="2 3">
    <name type="scientific">Roseinatronobacter ekhonensis</name>
    <dbReference type="NCBI Taxonomy" id="254356"/>
    <lineage>
        <taxon>Bacteria</taxon>
        <taxon>Pseudomonadati</taxon>
        <taxon>Pseudomonadota</taxon>
        <taxon>Alphaproteobacteria</taxon>
        <taxon>Rhodobacterales</taxon>
        <taxon>Paracoccaceae</taxon>
        <taxon>Roseinatronobacter</taxon>
    </lineage>
</organism>
<dbReference type="OrthoDB" id="37622at2"/>
<dbReference type="EMBL" id="UIHC01000016">
    <property type="protein sequence ID" value="SUZ32141.1"/>
    <property type="molecule type" value="Genomic_DNA"/>
</dbReference>
<proteinExistence type="inferred from homology"/>
<accession>A0A3B0M841</accession>
<protein>
    <submittedName>
        <fullName evidence="2">Divalent-cation tolerance protein CutA</fullName>
    </submittedName>
</protein>
<dbReference type="Gene3D" id="3.30.70.120">
    <property type="match status" value="1"/>
</dbReference>
<dbReference type="AlphaFoldDB" id="A0A3B0M841"/>
<evidence type="ECO:0000313" key="2">
    <source>
        <dbReference type="EMBL" id="SUZ32141.1"/>
    </source>
</evidence>
<dbReference type="RefSeq" id="WP_121094962.1">
    <property type="nucleotide sequence ID" value="NZ_UIHC01000016.1"/>
</dbReference>
<dbReference type="GO" id="GO:0010038">
    <property type="term" value="P:response to metal ion"/>
    <property type="evidence" value="ECO:0007669"/>
    <property type="project" value="InterPro"/>
</dbReference>
<dbReference type="InterPro" id="IPR004323">
    <property type="entry name" value="Ion_tolerance_CutA"/>
</dbReference>
<dbReference type="Proteomes" id="UP000272908">
    <property type="component" value="Unassembled WGS sequence"/>
</dbReference>
<comment type="similarity">
    <text evidence="1">Belongs to the CutA family.</text>
</comment>
<reference evidence="3" key="1">
    <citation type="submission" date="2018-08" db="EMBL/GenBank/DDBJ databases">
        <authorList>
            <person name="Rodrigo-Torres L."/>
            <person name="Arahal R. D."/>
            <person name="Lucena T."/>
        </authorList>
    </citation>
    <scope>NUCLEOTIDE SEQUENCE [LARGE SCALE GENOMIC DNA]</scope>
    <source>
        <strain evidence="3">CECT 7235</strain>
    </source>
</reference>
<dbReference type="Pfam" id="PF03091">
    <property type="entry name" value="CutA1"/>
    <property type="match status" value="1"/>
</dbReference>
<dbReference type="PANTHER" id="PTHR23419">
    <property type="entry name" value="DIVALENT CATION TOLERANCE CUTA-RELATED"/>
    <property type="match status" value="1"/>
</dbReference>
<evidence type="ECO:0000256" key="1">
    <source>
        <dbReference type="ARBA" id="ARBA00010169"/>
    </source>
</evidence>